<dbReference type="GO" id="GO:0009675">
    <property type="term" value="F:high-affinity sulfate:proton symporter activity"/>
    <property type="evidence" value="ECO:0007669"/>
    <property type="project" value="TreeGrafter"/>
</dbReference>
<evidence type="ECO:0000256" key="5">
    <source>
        <dbReference type="ARBA" id="ARBA00022605"/>
    </source>
</evidence>
<evidence type="ECO:0000256" key="8">
    <source>
        <dbReference type="ARBA" id="ARBA00023032"/>
    </source>
</evidence>
<keyword evidence="9 10" id="KW-0472">Membrane</keyword>
<keyword evidence="6 10" id="KW-0812">Transmembrane</keyword>
<evidence type="ECO:0000256" key="9">
    <source>
        <dbReference type="ARBA" id="ARBA00023136"/>
    </source>
</evidence>
<evidence type="ECO:0000313" key="12">
    <source>
        <dbReference type="Proteomes" id="UP000268192"/>
    </source>
</evidence>
<keyword evidence="2" id="KW-0813">Transport</keyword>
<feature type="transmembrane region" description="Helical" evidence="10">
    <location>
        <begin position="65"/>
        <end position="98"/>
    </location>
</feature>
<dbReference type="Proteomes" id="UP000268192">
    <property type="component" value="Chromosome"/>
</dbReference>
<dbReference type="RefSeq" id="WP_126006454.1">
    <property type="nucleotide sequence ID" value="NZ_CP032509.1"/>
</dbReference>
<evidence type="ECO:0000256" key="1">
    <source>
        <dbReference type="ARBA" id="ARBA00004141"/>
    </source>
</evidence>
<sequence length="248" mass="27291">MIFSSIRLAIADLLAPESRSAFWKVIGLTLLMLVGLWFLVTGVFSEWALPWMQGFFPEMPEWSSTAGFFVGILASIALALGLAFLIAPISVLIAGLFLDDVAEAIERRHYGDRPVGQALSLRQSIPHTLKFLGIVILGNLLALMLLFIPLVNLMAFFVVNAYLLSREFFEFAAMRYHTPADAKQLRSRHGTTVFFAGIAIAAFLAIPILNLLTPLFAAALMVHLHQRVVAKDPEYALTARAPTPATVH</sequence>
<dbReference type="GO" id="GO:0000103">
    <property type="term" value="P:sulfate assimilation"/>
    <property type="evidence" value="ECO:0007669"/>
    <property type="project" value="TreeGrafter"/>
</dbReference>
<evidence type="ECO:0000256" key="7">
    <source>
        <dbReference type="ARBA" id="ARBA00022989"/>
    </source>
</evidence>
<dbReference type="PANTHER" id="PTHR37468">
    <property type="entry name" value="SULFATE TRANSPORTER CYSZ"/>
    <property type="match status" value="1"/>
</dbReference>
<proteinExistence type="predicted"/>
<organism evidence="11 12">
    <name type="scientific">Georhizobium profundi</name>
    <dbReference type="NCBI Taxonomy" id="2341112"/>
    <lineage>
        <taxon>Bacteria</taxon>
        <taxon>Pseudomonadati</taxon>
        <taxon>Pseudomonadota</taxon>
        <taxon>Alphaproteobacteria</taxon>
        <taxon>Hyphomicrobiales</taxon>
        <taxon>Rhizobiaceae</taxon>
        <taxon>Georhizobium</taxon>
    </lineage>
</organism>
<keyword evidence="5" id="KW-0028">Amino-acid biosynthesis</keyword>
<gene>
    <name evidence="11" type="ORF">D5400_00090</name>
</gene>
<comment type="subcellular location">
    <subcellularLocation>
        <location evidence="1">Membrane</location>
        <topology evidence="1">Multi-pass membrane protein</topology>
    </subcellularLocation>
</comment>
<keyword evidence="7 10" id="KW-1133">Transmembrane helix</keyword>
<feature type="transmembrane region" description="Helical" evidence="10">
    <location>
        <begin position="193"/>
        <end position="222"/>
    </location>
</feature>
<name>A0A3Q8XM91_9HYPH</name>
<dbReference type="NCBIfam" id="NF009407">
    <property type="entry name" value="PRK12768.1"/>
    <property type="match status" value="1"/>
</dbReference>
<feature type="transmembrane region" description="Helical" evidence="10">
    <location>
        <begin position="131"/>
        <end position="164"/>
    </location>
</feature>
<evidence type="ECO:0000256" key="3">
    <source>
        <dbReference type="ARBA" id="ARBA00022475"/>
    </source>
</evidence>
<evidence type="ECO:0000256" key="6">
    <source>
        <dbReference type="ARBA" id="ARBA00022692"/>
    </source>
</evidence>
<accession>A0A3Q8XM91</accession>
<keyword evidence="8" id="KW-0764">Sulfate transport</keyword>
<evidence type="ECO:0000256" key="10">
    <source>
        <dbReference type="SAM" id="Phobius"/>
    </source>
</evidence>
<dbReference type="KEGG" id="abaw:D5400_00090"/>
<dbReference type="GO" id="GO:0005886">
    <property type="term" value="C:plasma membrane"/>
    <property type="evidence" value="ECO:0007669"/>
    <property type="project" value="TreeGrafter"/>
</dbReference>
<keyword evidence="3" id="KW-1003">Cell membrane</keyword>
<keyword evidence="4" id="KW-0997">Cell inner membrane</keyword>
<dbReference type="PANTHER" id="PTHR37468:SF1">
    <property type="entry name" value="SULFATE TRANSPORTER CYSZ"/>
    <property type="match status" value="1"/>
</dbReference>
<protein>
    <submittedName>
        <fullName evidence="11">Sulfate transporter family protein</fullName>
    </submittedName>
</protein>
<dbReference type="EMBL" id="CP032509">
    <property type="protein sequence ID" value="AZN69881.1"/>
    <property type="molecule type" value="Genomic_DNA"/>
</dbReference>
<evidence type="ECO:0000313" key="11">
    <source>
        <dbReference type="EMBL" id="AZN69881.1"/>
    </source>
</evidence>
<reference evidence="11 12" key="1">
    <citation type="submission" date="2018-09" db="EMBL/GenBank/DDBJ databases">
        <title>Marinorhizobium profundi gen. nov., sp. nov., isolated from a deep-sea sediment sample from the New Britain Trench and proposal of Marinorhizobiaceae fam. nov. in the order Rhizobiales of the class Alphaproteobacteria.</title>
        <authorList>
            <person name="Cao J."/>
        </authorList>
    </citation>
    <scope>NUCLEOTIDE SEQUENCE [LARGE SCALE GENOMIC DNA]</scope>
    <source>
        <strain evidence="11 12">WS11</strain>
    </source>
</reference>
<feature type="transmembrane region" description="Helical" evidence="10">
    <location>
        <begin position="21"/>
        <end position="45"/>
    </location>
</feature>
<evidence type="ECO:0000256" key="4">
    <source>
        <dbReference type="ARBA" id="ARBA00022519"/>
    </source>
</evidence>
<dbReference type="InterPro" id="IPR050480">
    <property type="entry name" value="CysZ-like"/>
</dbReference>
<dbReference type="GO" id="GO:0019344">
    <property type="term" value="P:cysteine biosynthetic process"/>
    <property type="evidence" value="ECO:0007669"/>
    <property type="project" value="TreeGrafter"/>
</dbReference>
<evidence type="ECO:0000256" key="2">
    <source>
        <dbReference type="ARBA" id="ARBA00022448"/>
    </source>
</evidence>
<dbReference type="OrthoDB" id="5421146at2"/>
<keyword evidence="12" id="KW-1185">Reference proteome</keyword>
<dbReference type="Pfam" id="PF07264">
    <property type="entry name" value="EI24"/>
    <property type="match status" value="1"/>
</dbReference>
<dbReference type="AlphaFoldDB" id="A0A3Q8XM91"/>
<dbReference type="InterPro" id="IPR059112">
    <property type="entry name" value="CysZ/EI24"/>
</dbReference>